<comment type="caution">
    <text evidence="2">The sequence shown here is derived from an EMBL/GenBank/DDBJ whole genome shotgun (WGS) entry which is preliminary data.</text>
</comment>
<protein>
    <submittedName>
        <fullName evidence="2">Uncharacterized protein</fullName>
    </submittedName>
</protein>
<feature type="compositionally biased region" description="Basic and acidic residues" evidence="1">
    <location>
        <begin position="101"/>
        <end position="111"/>
    </location>
</feature>
<accession>A0A0W0TKH3</accession>
<dbReference type="PATRIC" id="fig|448.7.peg.1963"/>
<proteinExistence type="predicted"/>
<dbReference type="Proteomes" id="UP000054773">
    <property type="component" value="Unassembled WGS sequence"/>
</dbReference>
<evidence type="ECO:0000313" key="2">
    <source>
        <dbReference type="EMBL" id="KTC96082.1"/>
    </source>
</evidence>
<organism evidence="2 3">
    <name type="scientific">Legionella erythra</name>
    <dbReference type="NCBI Taxonomy" id="448"/>
    <lineage>
        <taxon>Bacteria</taxon>
        <taxon>Pseudomonadati</taxon>
        <taxon>Pseudomonadota</taxon>
        <taxon>Gammaproteobacteria</taxon>
        <taxon>Legionellales</taxon>
        <taxon>Legionellaceae</taxon>
        <taxon>Legionella</taxon>
    </lineage>
</organism>
<name>A0A0W0TKH3_LEGER</name>
<sequence>MTFYAGGLFGKTTIPKDAQNIRHHDNHLHITRPCGDHAHNWLVYDNDTILSEDQVQAKIQEKLEEKLEQLMKMASLLSLLQGTNISFLSTVANKFASTGAPKDEEFSKEPENNQSHKM</sequence>
<keyword evidence="3" id="KW-1185">Reference proteome</keyword>
<reference evidence="2 3" key="1">
    <citation type="submission" date="2015-11" db="EMBL/GenBank/DDBJ databases">
        <title>Genomic analysis of 38 Legionella species identifies large and diverse effector repertoires.</title>
        <authorList>
            <person name="Burstein D."/>
            <person name="Amaro F."/>
            <person name="Zusman T."/>
            <person name="Lifshitz Z."/>
            <person name="Cohen O."/>
            <person name="Gilbert J.A."/>
            <person name="Pupko T."/>
            <person name="Shuman H.A."/>
            <person name="Segal G."/>
        </authorList>
    </citation>
    <scope>NUCLEOTIDE SEQUENCE [LARGE SCALE GENOMIC DNA]</scope>
    <source>
        <strain evidence="2 3">SE-32A-C8</strain>
    </source>
</reference>
<evidence type="ECO:0000256" key="1">
    <source>
        <dbReference type="SAM" id="MobiDB-lite"/>
    </source>
</evidence>
<dbReference type="AlphaFoldDB" id="A0A0W0TKH3"/>
<gene>
    <name evidence="2" type="ORF">Lery_1874</name>
</gene>
<dbReference type="EMBL" id="LNYA01000030">
    <property type="protein sequence ID" value="KTC96082.1"/>
    <property type="molecule type" value="Genomic_DNA"/>
</dbReference>
<feature type="region of interest" description="Disordered" evidence="1">
    <location>
        <begin position="98"/>
        <end position="118"/>
    </location>
</feature>
<evidence type="ECO:0000313" key="3">
    <source>
        <dbReference type="Proteomes" id="UP000054773"/>
    </source>
</evidence>
<dbReference type="RefSeq" id="WP_058527019.1">
    <property type="nucleotide sequence ID" value="NZ_CAAAHY010000007.1"/>
</dbReference>